<evidence type="ECO:0000256" key="1">
    <source>
        <dbReference type="SAM" id="Phobius"/>
    </source>
</evidence>
<comment type="caution">
    <text evidence="2">The sequence shown here is derived from an EMBL/GenBank/DDBJ whole genome shotgun (WGS) entry which is preliminary data.</text>
</comment>
<keyword evidence="1" id="KW-1133">Transmembrane helix</keyword>
<keyword evidence="1" id="KW-0472">Membrane</keyword>
<name>A0AAJ2B6Z2_9HYPH</name>
<keyword evidence="1" id="KW-0812">Transmembrane</keyword>
<feature type="transmembrane region" description="Helical" evidence="1">
    <location>
        <begin position="21"/>
        <end position="45"/>
    </location>
</feature>
<protein>
    <submittedName>
        <fullName evidence="2">CHASE2 domain-containing sensor protein</fullName>
    </submittedName>
</protein>
<accession>A0AAJ2B6Z2</accession>
<evidence type="ECO:0000313" key="3">
    <source>
        <dbReference type="Proteomes" id="UP001255601"/>
    </source>
</evidence>
<proteinExistence type="predicted"/>
<dbReference type="EMBL" id="JAVIZC010000001">
    <property type="protein sequence ID" value="MDR6100501.1"/>
    <property type="molecule type" value="Genomic_DNA"/>
</dbReference>
<gene>
    <name evidence="2" type="ORF">QE369_000679</name>
</gene>
<dbReference type="Proteomes" id="UP001255601">
    <property type="component" value="Unassembled WGS sequence"/>
</dbReference>
<sequence>MKHCPIIAYEPARHRDPFMEAVFTWFLGLAFGWFILYSAVAWMWAGACDVIRHPFAAPLYTLFVCAVWLSVGALVLWAVWRALLIAWRVARATLYLIEDVAYSIAARFERLREVIGRMGGRR</sequence>
<evidence type="ECO:0000313" key="2">
    <source>
        <dbReference type="EMBL" id="MDR6100501.1"/>
    </source>
</evidence>
<organism evidence="2 3">
    <name type="scientific">Agrobacterium larrymoorei</name>
    <dbReference type="NCBI Taxonomy" id="160699"/>
    <lineage>
        <taxon>Bacteria</taxon>
        <taxon>Pseudomonadati</taxon>
        <taxon>Pseudomonadota</taxon>
        <taxon>Alphaproteobacteria</taxon>
        <taxon>Hyphomicrobiales</taxon>
        <taxon>Rhizobiaceae</taxon>
        <taxon>Rhizobium/Agrobacterium group</taxon>
        <taxon>Agrobacterium</taxon>
    </lineage>
</organism>
<reference evidence="2" key="1">
    <citation type="submission" date="2023-08" db="EMBL/GenBank/DDBJ databases">
        <title>Functional and genomic diversity of the sorghum phyllosphere microbiome.</title>
        <authorList>
            <person name="Shade A."/>
        </authorList>
    </citation>
    <scope>NUCLEOTIDE SEQUENCE</scope>
    <source>
        <strain evidence="2">SORGH_AS_0974</strain>
    </source>
</reference>
<feature type="transmembrane region" description="Helical" evidence="1">
    <location>
        <begin position="57"/>
        <end position="80"/>
    </location>
</feature>
<dbReference type="RefSeq" id="WP_309769562.1">
    <property type="nucleotide sequence ID" value="NZ_JAVIZC010000001.1"/>
</dbReference>
<dbReference type="AlphaFoldDB" id="A0AAJ2B6Z2"/>